<feature type="domain" description="HEPN" evidence="1">
    <location>
        <begin position="1461"/>
        <end position="1576"/>
    </location>
</feature>
<evidence type="ECO:0000313" key="2">
    <source>
        <dbReference type="Proteomes" id="UP000694844"/>
    </source>
</evidence>
<evidence type="ECO:0000313" key="3">
    <source>
        <dbReference type="RefSeq" id="XP_022324101.1"/>
    </source>
</evidence>
<dbReference type="GeneID" id="111125004"/>
<dbReference type="Gene3D" id="1.20.120.330">
    <property type="entry name" value="Nucleotidyltransferases domain 2"/>
    <property type="match status" value="1"/>
</dbReference>
<reference evidence="3" key="1">
    <citation type="submission" date="2025-08" db="UniProtKB">
        <authorList>
            <consortium name="RefSeq"/>
        </authorList>
    </citation>
    <scope>IDENTIFICATION</scope>
    <source>
        <tissue evidence="3">Whole sample</tissue>
    </source>
</reference>
<dbReference type="GO" id="GO:0030544">
    <property type="term" value="F:Hsp70 protein binding"/>
    <property type="evidence" value="ECO:0007669"/>
    <property type="project" value="TreeGrafter"/>
</dbReference>
<dbReference type="OrthoDB" id="6140196at2759"/>
<dbReference type="InterPro" id="IPR052972">
    <property type="entry name" value="Sacsin_chaperone_reg"/>
</dbReference>
<dbReference type="SUPFAM" id="SSF81593">
    <property type="entry name" value="Nucleotidyltransferase substrate binding subunit/domain"/>
    <property type="match status" value="1"/>
</dbReference>
<keyword evidence="2" id="KW-1185">Reference proteome</keyword>
<dbReference type="SMART" id="SM00748">
    <property type="entry name" value="HEPN"/>
    <property type="match status" value="1"/>
</dbReference>
<accession>A0A8B8DAY6</accession>
<dbReference type="InterPro" id="IPR007842">
    <property type="entry name" value="HEPN_dom"/>
</dbReference>
<dbReference type="Pfam" id="PF05168">
    <property type="entry name" value="HEPN"/>
    <property type="match status" value="1"/>
</dbReference>
<organism evidence="2 3">
    <name type="scientific">Crassostrea virginica</name>
    <name type="common">Eastern oyster</name>
    <dbReference type="NCBI Taxonomy" id="6565"/>
    <lineage>
        <taxon>Eukaryota</taxon>
        <taxon>Metazoa</taxon>
        <taxon>Spiralia</taxon>
        <taxon>Lophotrochozoa</taxon>
        <taxon>Mollusca</taxon>
        <taxon>Bivalvia</taxon>
        <taxon>Autobranchia</taxon>
        <taxon>Pteriomorphia</taxon>
        <taxon>Ostreida</taxon>
        <taxon>Ostreoidea</taxon>
        <taxon>Ostreidae</taxon>
        <taxon>Crassostrea</taxon>
    </lineage>
</organism>
<dbReference type="RefSeq" id="XP_022324101.1">
    <property type="nucleotide sequence ID" value="XM_022468393.1"/>
</dbReference>
<proteinExistence type="predicted"/>
<gene>
    <name evidence="3" type="primary">LOC111125004</name>
</gene>
<dbReference type="Proteomes" id="UP000694844">
    <property type="component" value="Chromosome 3"/>
</dbReference>
<protein>
    <submittedName>
        <fullName evidence="3">Sacsin-like isoform X2</fullName>
    </submittedName>
</protein>
<dbReference type="PANTHER" id="PTHR15600">
    <property type="entry name" value="SACSIN"/>
    <property type="match status" value="1"/>
</dbReference>
<dbReference type="PROSITE" id="PS50910">
    <property type="entry name" value="HEPN"/>
    <property type="match status" value="1"/>
</dbReference>
<sequence>MQLDKFHSAFPCMSVIQDKVWKHTAKTLYEQIVKRECPLFPLITRDFEMLKIGNEKEDKMSTTPRSETTELANQILEKCVDTKWVSVLSGRFPAYFDDLKWVVRIGYPTQYYYGMYRQNHYELLKLASKESEFLSGLLKNLGMTIIESPMWIFSSMRDAGIDVQNVSPKEVLRFLKSFSSNETGTCNITKINVSVSETSFRDVHGVCYITKFCLMDKTLSAADFSEVPLLTSESEHLRVFEEANKIFLTSVKDLLPQSANNIAHSLQRGFLANSEILKTFVKNMEIQDFSNHLKFNFVPNLISGSIEPYEEAKLPNKTWITHFWRFLAENCFHLERMSIRKMTMDKKTVETEKPLNVLISTVLKYLGDCSFLPAFTNGTQNLYPLKFGKHVLKILPYVDNPEQLALKDLNVPLLDETCFTTEKRCSIKEKRCILEILKCLLASVENVIDTLNCLYFNRTALNCQMTACETMLKFFDRNLKILRKDINCRMKLRHLPFYSGLDKNFISLKEREIILLPDEIPTEGLKEFGLRCSLTFIRPKDVSRDFWEYLGCVTTTSTELYIKHVLPKFNSLPNTAILQHLKFIKDIMISRLNYDNDKQKLLSLDYLLRDIAFIPAGENRLARACEFFNPHKEIFKIENQLCRESEVPPSPFDGEEWEEFLIHCGMKSDMTPEIFIDFAKRVEKLGDVCGLTSLVRDNSYRMVDILLSDDTSTITMNYEHIIQKIRFLYPHQVRQVLQMLVPQFEGGNRLVCFQDSTMPSNGLLVWTVMGIFAEDIQYKMRAKTDNMTATKYFGLLEPPLQNVLDHINILCHALSGSMSEICAKNTDIEAEVTRVMTKIYEFLSKRGNGVSVRFLSDVPFIFIKDRRLFVLPEQIVLEMNAHEEIPPYLCKMPVYFGQFHSVFKMHGAAETLTCGHLARVLLKIWKKSEGKILEPNEISSTKTAVKTLFSKLSREFLGDLNDFDLYLPSKSQRLIKSSALVFIDDKRLEERIKVTLSDMEYFVGFTELSMTVNDHVSEINRLPAKHLPQFLSKVVKEQIEKECKRLVVSSDFARTLQKFLHSIELVAGICRLVRHEQYENDDRCGEGKEIEIQKKLQSVRVRCVEQIKTLLFFEDKPLPNTTESKAVFSAEELDEDDSPILCIYLSETTVSRDSFYKENWNIISKHLNAFLGKPIKENIIHLPDILACIDEPKSIESKLDYGEIRRLESLDQVLSSQFMPELGSEIPLNLHHLLDNWCIYLEDYEYVAYEVYDPIIDEDEACEIEPVYILAKILKSNASKEDNPNSHDWTITYLIDIGLENRIEAPATTVYRFLRNDSLDSVDTAVVFSWKTDRLKKYLRDVLRTAFEKSVQEFKRTLKRFIDKCHLNYHINNKDRYKELYSFIIFIQIRLENGNSVDDDEIFTSEIPEIKLPSNFEQIVVKRCNVNILESNTYNKPTDGYYFSQFRHRGSQPGQARRWLRQAEYDLQSAALDKPSSTSCNWACYKCHQSAEKALKALLYQMDADEVVQTHSLTLLTRNIIDSELTGLAIHLEGITGSYFRMRYPDAVQCGHGMKVPSEMYTQSEAEEVMEYARRIHEHVKAKISNL</sequence>
<name>A0A8B8DAY6_CRAVI</name>
<evidence type="ECO:0000259" key="1">
    <source>
        <dbReference type="PROSITE" id="PS50910"/>
    </source>
</evidence>
<dbReference type="PANTHER" id="PTHR15600:SF42">
    <property type="entry name" value="SACSIN"/>
    <property type="match status" value="1"/>
</dbReference>